<dbReference type="PANTHER" id="PTHR43777:SF1">
    <property type="entry name" value="MOLYBDENUM COFACTOR CYTIDYLYLTRANSFERASE"/>
    <property type="match status" value="1"/>
</dbReference>
<feature type="domain" description="MobA-like NTP transferase" evidence="2">
    <location>
        <begin position="7"/>
        <end position="167"/>
    </location>
</feature>
<evidence type="ECO:0000313" key="3">
    <source>
        <dbReference type="EMBL" id="MDQ2092729.1"/>
    </source>
</evidence>
<keyword evidence="1" id="KW-0460">Magnesium</keyword>
<dbReference type="PANTHER" id="PTHR43777">
    <property type="entry name" value="MOLYBDENUM COFACTOR CYTIDYLYLTRANSFERASE"/>
    <property type="match status" value="1"/>
</dbReference>
<dbReference type="Proteomes" id="UP001227162">
    <property type="component" value="Unassembled WGS sequence"/>
</dbReference>
<proteinExistence type="predicted"/>
<protein>
    <submittedName>
        <fullName evidence="3">Nucleotidyltransferase family protein</fullName>
    </submittedName>
</protein>
<sequence>MSRIPILILAAGASSRMRGRDKLLEMIDDLPLIRRQAEMARTVSQSVIVALPAAPHPRHSALEGLDVTRIEVPEATLGMGHSIAAGVSALPADARGVLLMLADLPDLRADDLKRILHAFEDQPDALIWRGATEAGKPGHPILFHRQLFPALQNLTGDVGAKEVVRSAGDRLCLVPLPGTRARRDLDTPEDWTVWRQEKANKP</sequence>
<reference evidence="3" key="1">
    <citation type="submission" date="2022-07" db="EMBL/GenBank/DDBJ databases">
        <authorList>
            <person name="Otstavnykh N."/>
            <person name="Isaeva M."/>
            <person name="Bystritskaya E."/>
        </authorList>
    </citation>
    <scope>NUCLEOTIDE SEQUENCE</scope>
    <source>
        <strain evidence="3">10Alg 79</strain>
    </source>
</reference>
<gene>
    <name evidence="3" type="ORF">NOI20_01230</name>
</gene>
<evidence type="ECO:0000256" key="1">
    <source>
        <dbReference type="ARBA" id="ARBA00022842"/>
    </source>
</evidence>
<dbReference type="SUPFAM" id="SSF53448">
    <property type="entry name" value="Nucleotide-diphospho-sugar transferases"/>
    <property type="match status" value="1"/>
</dbReference>
<dbReference type="GO" id="GO:0016779">
    <property type="term" value="F:nucleotidyltransferase activity"/>
    <property type="evidence" value="ECO:0007669"/>
    <property type="project" value="UniProtKB-ARBA"/>
</dbReference>
<dbReference type="InterPro" id="IPR025877">
    <property type="entry name" value="MobA-like_NTP_Trfase"/>
</dbReference>
<dbReference type="CDD" id="cd04182">
    <property type="entry name" value="GT_2_like_f"/>
    <property type="match status" value="1"/>
</dbReference>
<accession>A0AAJ1U4B0</accession>
<organism evidence="3 4">
    <name type="scientific">Rhodalgimonas zhirmunskyi</name>
    <dbReference type="NCBI Taxonomy" id="2964767"/>
    <lineage>
        <taxon>Bacteria</taxon>
        <taxon>Pseudomonadati</taxon>
        <taxon>Pseudomonadota</taxon>
        <taxon>Alphaproteobacteria</taxon>
        <taxon>Rhodobacterales</taxon>
        <taxon>Roseobacteraceae</taxon>
        <taxon>Rhodalgimonas</taxon>
    </lineage>
</organism>
<dbReference type="EMBL" id="JANFFA010000001">
    <property type="protein sequence ID" value="MDQ2092729.1"/>
    <property type="molecule type" value="Genomic_DNA"/>
</dbReference>
<dbReference type="InterPro" id="IPR029044">
    <property type="entry name" value="Nucleotide-diphossugar_trans"/>
</dbReference>
<name>A0AAJ1U4B0_9RHOB</name>
<dbReference type="Gene3D" id="3.90.550.10">
    <property type="entry name" value="Spore Coat Polysaccharide Biosynthesis Protein SpsA, Chain A"/>
    <property type="match status" value="1"/>
</dbReference>
<dbReference type="Pfam" id="PF12804">
    <property type="entry name" value="NTP_transf_3"/>
    <property type="match status" value="1"/>
</dbReference>
<evidence type="ECO:0000313" key="4">
    <source>
        <dbReference type="Proteomes" id="UP001227162"/>
    </source>
</evidence>
<dbReference type="RefSeq" id="WP_317624348.1">
    <property type="nucleotide sequence ID" value="NZ_JANFFA010000001.1"/>
</dbReference>
<evidence type="ECO:0000259" key="2">
    <source>
        <dbReference type="Pfam" id="PF12804"/>
    </source>
</evidence>
<keyword evidence="4" id="KW-1185">Reference proteome</keyword>
<comment type="caution">
    <text evidence="3">The sequence shown here is derived from an EMBL/GenBank/DDBJ whole genome shotgun (WGS) entry which is preliminary data.</text>
</comment>
<dbReference type="AlphaFoldDB" id="A0AAJ1U4B0"/>
<reference evidence="3" key="2">
    <citation type="submission" date="2023-04" db="EMBL/GenBank/DDBJ databases">
        <title>'Rhodoalgimonas zhirmunskyi' gen. nov., isolated from a red alga.</title>
        <authorList>
            <person name="Nedashkovskaya O.I."/>
            <person name="Otstavnykh N.Y."/>
            <person name="Bystritskaya E.P."/>
            <person name="Balabanova L.A."/>
            <person name="Isaeva M.P."/>
        </authorList>
    </citation>
    <scope>NUCLEOTIDE SEQUENCE</scope>
    <source>
        <strain evidence="3">10Alg 79</strain>
    </source>
</reference>